<keyword evidence="6" id="KW-0150">Chloroplast</keyword>
<geneLocation type="chloroplast" evidence="6"/>
<evidence type="ECO:0000256" key="4">
    <source>
        <dbReference type="ARBA" id="ARBA00035287"/>
    </source>
</evidence>
<comment type="subunit">
    <text evidence="5">Part of the 50S ribosomal subunit.</text>
</comment>
<dbReference type="InterPro" id="IPR012677">
    <property type="entry name" value="Nucleotide-bd_a/b_plait_sf"/>
</dbReference>
<comment type="subcellular location">
    <subcellularLocation>
        <location evidence="5">Plastid</location>
        <location evidence="5">Chloroplast</location>
    </subcellularLocation>
</comment>
<sequence length="93" mass="11093">MVFIIIINLFITDKYTKLMDINKYTFDVDIKLKKPQIKKIIETLYEVKVIDINTYRLPRKRKNFGNLKNYSLCLKRAIVSISKNQKINIINNL</sequence>
<comment type="function">
    <text evidence="5">Binds to 23S rRNA.</text>
</comment>
<accession>A0A386AWY9</accession>
<name>A0A386AWY9_9CHLO</name>
<gene>
    <name evidence="5 6" type="primary">rpl23</name>
</gene>
<keyword evidence="5" id="KW-0694">RNA-binding</keyword>
<dbReference type="Pfam" id="PF00276">
    <property type="entry name" value="Ribosomal_L23"/>
    <property type="match status" value="1"/>
</dbReference>
<dbReference type="HAMAP" id="MF_01369_B">
    <property type="entry name" value="Ribosomal_uL23_B"/>
    <property type="match status" value="1"/>
</dbReference>
<dbReference type="GO" id="GO:0006412">
    <property type="term" value="P:translation"/>
    <property type="evidence" value="ECO:0007669"/>
    <property type="project" value="UniProtKB-UniRule"/>
</dbReference>
<dbReference type="InterPro" id="IPR013025">
    <property type="entry name" value="Ribosomal_uL23-like"/>
</dbReference>
<dbReference type="GO" id="GO:0019843">
    <property type="term" value="F:rRNA binding"/>
    <property type="evidence" value="ECO:0007669"/>
    <property type="project" value="UniProtKB-UniRule"/>
</dbReference>
<dbReference type="GO" id="GO:0005840">
    <property type="term" value="C:ribosome"/>
    <property type="evidence" value="ECO:0007669"/>
    <property type="project" value="UniProtKB-KW"/>
</dbReference>
<dbReference type="GO" id="GO:0003735">
    <property type="term" value="F:structural constituent of ribosome"/>
    <property type="evidence" value="ECO:0007669"/>
    <property type="project" value="InterPro"/>
</dbReference>
<evidence type="ECO:0000256" key="2">
    <source>
        <dbReference type="ARBA" id="ARBA00022980"/>
    </source>
</evidence>
<dbReference type="Gene3D" id="3.30.70.330">
    <property type="match status" value="1"/>
</dbReference>
<evidence type="ECO:0000313" key="6">
    <source>
        <dbReference type="EMBL" id="AYC63883.1"/>
    </source>
</evidence>
<dbReference type="GO" id="GO:1990904">
    <property type="term" value="C:ribonucleoprotein complex"/>
    <property type="evidence" value="ECO:0007669"/>
    <property type="project" value="UniProtKB-KW"/>
</dbReference>
<keyword evidence="5" id="KW-0699">rRNA-binding</keyword>
<keyword evidence="2 5" id="KW-0689">Ribosomal protein</keyword>
<evidence type="ECO:0000256" key="5">
    <source>
        <dbReference type="HAMAP-Rule" id="MF_01369"/>
    </source>
</evidence>
<comment type="similarity">
    <text evidence="1 5">Belongs to the universal ribosomal protein uL23 family.</text>
</comment>
<protein>
    <recommendedName>
        <fullName evidence="4 5">Large ribosomal subunit protein uL23c</fullName>
    </recommendedName>
</protein>
<proteinExistence type="inferred from homology"/>
<reference evidence="6" key="1">
    <citation type="submission" date="2018-07" db="EMBL/GenBank/DDBJ databases">
        <authorList>
            <person name="Quirk P.G."/>
            <person name="Krulwich T.A."/>
        </authorList>
    </citation>
    <scope>NUCLEOTIDE SEQUENCE</scope>
</reference>
<dbReference type="InterPro" id="IPR012678">
    <property type="entry name" value="Ribosomal_uL23/eL15/eS24_sf"/>
</dbReference>
<dbReference type="SUPFAM" id="SSF54189">
    <property type="entry name" value="Ribosomal proteins S24e, L23 and L15e"/>
    <property type="match status" value="1"/>
</dbReference>
<keyword evidence="3 5" id="KW-0687">Ribonucleoprotein</keyword>
<dbReference type="GO" id="GO:0009507">
    <property type="term" value="C:chloroplast"/>
    <property type="evidence" value="ECO:0007669"/>
    <property type="project" value="UniProtKB-SubCell"/>
</dbReference>
<evidence type="ECO:0000256" key="1">
    <source>
        <dbReference type="ARBA" id="ARBA00006700"/>
    </source>
</evidence>
<keyword evidence="6" id="KW-0934">Plastid</keyword>
<evidence type="ECO:0000256" key="3">
    <source>
        <dbReference type="ARBA" id="ARBA00023274"/>
    </source>
</evidence>
<organism evidence="6">
    <name type="scientific">Dichotomosiphon tuberosus</name>
    <dbReference type="NCBI Taxonomy" id="118263"/>
    <lineage>
        <taxon>Eukaryota</taxon>
        <taxon>Viridiplantae</taxon>
        <taxon>Chlorophyta</taxon>
        <taxon>core chlorophytes</taxon>
        <taxon>Ulvophyceae</taxon>
        <taxon>TCBD clade</taxon>
        <taxon>Bryopsidales</taxon>
        <taxon>Halimedineae</taxon>
        <taxon>Dichotomosiphonaceae</taxon>
        <taxon>Dichotomosiphon</taxon>
    </lineage>
</organism>
<dbReference type="AlphaFoldDB" id="A0A386AWY9"/>
<reference evidence="6" key="2">
    <citation type="journal article" date="2019" name="Mol. Phylogenet. Evol.">
        <title>Reassessment of the classification of bryopsidales (chlorophyta) based on chloroplast phylogenomic analyses.</title>
        <authorList>
            <person name="Cremen M.C."/>
            <person name="Leliaert F."/>
            <person name="West J."/>
            <person name="Lam D.W."/>
            <person name="Shimada S."/>
            <person name="Lopez-Bautista J.M."/>
            <person name="Verbruggen H."/>
        </authorList>
    </citation>
    <scope>NUCLEOTIDE SEQUENCE</scope>
</reference>
<dbReference type="EMBL" id="MH591082">
    <property type="protein sequence ID" value="AYC63883.1"/>
    <property type="molecule type" value="Genomic_DNA"/>
</dbReference>